<organism evidence="5">
    <name type="scientific">Wolbachia endosymbiont of Armadillidium arcangelii</name>
    <dbReference type="NCBI Taxonomy" id="3158571"/>
    <lineage>
        <taxon>Bacteria</taxon>
        <taxon>Pseudomonadati</taxon>
        <taxon>Pseudomonadota</taxon>
        <taxon>Alphaproteobacteria</taxon>
        <taxon>Rickettsiales</taxon>
        <taxon>Anaplasmataceae</taxon>
        <taxon>Wolbachieae</taxon>
        <taxon>Wolbachia</taxon>
    </lineage>
</organism>
<dbReference type="Pfam" id="PF12796">
    <property type="entry name" value="Ank_2"/>
    <property type="match status" value="1"/>
</dbReference>
<dbReference type="AlphaFoldDB" id="A0AAU7Q1F7"/>
<dbReference type="PANTHER" id="PTHR24198:SF165">
    <property type="entry name" value="ANKYRIN REPEAT-CONTAINING PROTEIN-RELATED"/>
    <property type="match status" value="1"/>
</dbReference>
<dbReference type="InterPro" id="IPR002110">
    <property type="entry name" value="Ankyrin_rpt"/>
</dbReference>
<protein>
    <submittedName>
        <fullName evidence="5">Ankyrin repeat domain-containing protein</fullName>
    </submittedName>
</protein>
<evidence type="ECO:0000313" key="6">
    <source>
        <dbReference type="EMBL" id="XBS67203.1"/>
    </source>
</evidence>
<keyword evidence="2 3" id="KW-0040">ANK repeat</keyword>
<dbReference type="PROSITE" id="PS50297">
    <property type="entry name" value="ANK_REP_REGION"/>
    <property type="match status" value="2"/>
</dbReference>
<proteinExistence type="predicted"/>
<evidence type="ECO:0000256" key="2">
    <source>
        <dbReference type="ARBA" id="ARBA00023043"/>
    </source>
</evidence>
<dbReference type="EMBL" id="CP157942">
    <property type="protein sequence ID" value="XBS66597.1"/>
    <property type="molecule type" value="Genomic_DNA"/>
</dbReference>
<evidence type="ECO:0000256" key="3">
    <source>
        <dbReference type="PROSITE-ProRule" id="PRU00023"/>
    </source>
</evidence>
<keyword evidence="1" id="KW-0677">Repeat</keyword>
<accession>A0AAU7Q1F7</accession>
<dbReference type="InterPro" id="IPR036770">
    <property type="entry name" value="Ankyrin_rpt-contain_sf"/>
</dbReference>
<feature type="repeat" description="ANK" evidence="3">
    <location>
        <begin position="87"/>
        <end position="119"/>
    </location>
</feature>
<evidence type="ECO:0000256" key="1">
    <source>
        <dbReference type="ARBA" id="ARBA00022737"/>
    </source>
</evidence>
<dbReference type="EMBL" id="CP157942">
    <property type="protein sequence ID" value="XBS67203.1"/>
    <property type="molecule type" value="Genomic_DNA"/>
</dbReference>
<dbReference type="PROSITE" id="PS50088">
    <property type="entry name" value="ANK_REPEAT"/>
    <property type="match status" value="2"/>
</dbReference>
<dbReference type="PRINTS" id="PR01415">
    <property type="entry name" value="ANKYRIN"/>
</dbReference>
<dbReference type="PANTHER" id="PTHR24198">
    <property type="entry name" value="ANKYRIN REPEAT AND PROTEIN KINASE DOMAIN-CONTAINING PROTEIN"/>
    <property type="match status" value="1"/>
</dbReference>
<evidence type="ECO:0000313" key="5">
    <source>
        <dbReference type="EMBL" id="XBS66597.1"/>
    </source>
</evidence>
<gene>
    <name evidence="6" type="ORF">ABLO99_00355</name>
    <name evidence="5" type="ORF">ABLO99_04880</name>
</gene>
<reference evidence="5" key="1">
    <citation type="submission" date="2024-06" db="EMBL/GenBank/DDBJ databases">
        <authorList>
            <person name="Dussert Y."/>
            <person name="Peccoud J."/>
            <person name="Pigeault R."/>
        </authorList>
    </citation>
    <scope>NUCLEOTIDE SEQUENCE</scope>
    <source>
        <strain evidence="5">WArc</strain>
    </source>
</reference>
<sequence>MITIICVVVTCCYTKSKAVSNYKTVLQIASENCNLEVVKLLVENLLDVNVQVPKLTALHYASEAGCLEVVDFLVQKGADIGASGGCEGWTPLHYAADQGRLEIVKFLLDKGADPSAVAKDGRTPRSMAVISEERNKDKNKQYREVIKLLSNAEGSLKNSK</sequence>
<name>A0AAU7Q1F7_9RICK</name>
<dbReference type="SUPFAM" id="SSF48403">
    <property type="entry name" value="Ankyrin repeat"/>
    <property type="match status" value="1"/>
</dbReference>
<dbReference type="RefSeq" id="WP_349966998.1">
    <property type="nucleotide sequence ID" value="NZ_CP157942.1"/>
</dbReference>
<feature type="region of interest" description="Disordered" evidence="4">
    <location>
        <begin position="117"/>
        <end position="136"/>
    </location>
</feature>
<dbReference type="SMART" id="SM00248">
    <property type="entry name" value="ANK"/>
    <property type="match status" value="4"/>
</dbReference>
<evidence type="ECO:0000256" key="4">
    <source>
        <dbReference type="SAM" id="MobiDB-lite"/>
    </source>
</evidence>
<feature type="repeat" description="ANK" evidence="3">
    <location>
        <begin position="53"/>
        <end position="85"/>
    </location>
</feature>
<dbReference type="Gene3D" id="1.25.40.20">
    <property type="entry name" value="Ankyrin repeat-containing domain"/>
    <property type="match status" value="2"/>
</dbReference>